<organism evidence="2 3">
    <name type="scientific">Liparis tanakae</name>
    <name type="common">Tanaka's snailfish</name>
    <dbReference type="NCBI Taxonomy" id="230148"/>
    <lineage>
        <taxon>Eukaryota</taxon>
        <taxon>Metazoa</taxon>
        <taxon>Chordata</taxon>
        <taxon>Craniata</taxon>
        <taxon>Vertebrata</taxon>
        <taxon>Euteleostomi</taxon>
        <taxon>Actinopterygii</taxon>
        <taxon>Neopterygii</taxon>
        <taxon>Teleostei</taxon>
        <taxon>Neoteleostei</taxon>
        <taxon>Acanthomorphata</taxon>
        <taxon>Eupercaria</taxon>
        <taxon>Perciformes</taxon>
        <taxon>Cottioidei</taxon>
        <taxon>Cottales</taxon>
        <taxon>Liparidae</taxon>
        <taxon>Liparis</taxon>
    </lineage>
</organism>
<comment type="caution">
    <text evidence="2">The sequence shown here is derived from an EMBL/GenBank/DDBJ whole genome shotgun (WGS) entry which is preliminary data.</text>
</comment>
<dbReference type="AlphaFoldDB" id="A0A4Z2I456"/>
<name>A0A4Z2I456_9TELE</name>
<protein>
    <submittedName>
        <fullName evidence="2">Uncharacterized protein</fullName>
    </submittedName>
</protein>
<gene>
    <name evidence="2" type="ORF">EYF80_017051</name>
</gene>
<accession>A0A4Z2I456</accession>
<evidence type="ECO:0000313" key="2">
    <source>
        <dbReference type="EMBL" id="TNN72767.1"/>
    </source>
</evidence>
<evidence type="ECO:0000256" key="1">
    <source>
        <dbReference type="SAM" id="MobiDB-lite"/>
    </source>
</evidence>
<dbReference type="Proteomes" id="UP000314294">
    <property type="component" value="Unassembled WGS sequence"/>
</dbReference>
<proteinExistence type="predicted"/>
<feature type="region of interest" description="Disordered" evidence="1">
    <location>
        <begin position="88"/>
        <end position="116"/>
    </location>
</feature>
<reference evidence="2 3" key="1">
    <citation type="submission" date="2019-03" db="EMBL/GenBank/DDBJ databases">
        <title>First draft genome of Liparis tanakae, snailfish: a comprehensive survey of snailfish specific genes.</title>
        <authorList>
            <person name="Kim W."/>
            <person name="Song I."/>
            <person name="Jeong J.-H."/>
            <person name="Kim D."/>
            <person name="Kim S."/>
            <person name="Ryu S."/>
            <person name="Song J.Y."/>
            <person name="Lee S.K."/>
        </authorList>
    </citation>
    <scope>NUCLEOTIDE SEQUENCE [LARGE SCALE GENOMIC DNA]</scope>
    <source>
        <tissue evidence="2">Muscle</tissue>
    </source>
</reference>
<dbReference type="EMBL" id="SRLO01000133">
    <property type="protein sequence ID" value="TNN72767.1"/>
    <property type="molecule type" value="Genomic_DNA"/>
</dbReference>
<sequence>MMSYVPELSVTFAVCPYDITQRAGSRGTLQSRFCHSAAAYQCQAVCIRVCVHLTLVAMILQVDIQHGGLEKQKTQTLLLYLRRSLPRLGSGSQQVGGTAMRTEGEGGGTQEALPGRNKDFLRAAL</sequence>
<keyword evidence="3" id="KW-1185">Reference proteome</keyword>
<evidence type="ECO:0000313" key="3">
    <source>
        <dbReference type="Proteomes" id="UP000314294"/>
    </source>
</evidence>